<feature type="transmembrane region" description="Helical" evidence="1">
    <location>
        <begin position="112"/>
        <end position="137"/>
    </location>
</feature>
<feature type="transmembrane region" description="Helical" evidence="1">
    <location>
        <begin position="54"/>
        <end position="76"/>
    </location>
</feature>
<protein>
    <recommendedName>
        <fullName evidence="2">DUF7847 domain-containing protein</fullName>
    </recommendedName>
</protein>
<gene>
    <name evidence="3" type="ORF">BC739_007707</name>
</gene>
<feature type="transmembrane region" description="Helical" evidence="1">
    <location>
        <begin position="157"/>
        <end position="183"/>
    </location>
</feature>
<keyword evidence="1" id="KW-1133">Transmembrane helix</keyword>
<reference evidence="3 4" key="1">
    <citation type="submission" date="2020-08" db="EMBL/GenBank/DDBJ databases">
        <title>Genomic Encyclopedia of Archaeal and Bacterial Type Strains, Phase II (KMG-II): from individual species to whole genera.</title>
        <authorList>
            <person name="Goeker M."/>
        </authorList>
    </citation>
    <scope>NUCLEOTIDE SEQUENCE [LARGE SCALE GENOMIC DNA]</scope>
    <source>
        <strain evidence="3 4">DSM 43850</strain>
    </source>
</reference>
<comment type="caution">
    <text evidence="3">The sequence shown here is derived from an EMBL/GenBank/DDBJ whole genome shotgun (WGS) entry which is preliminary data.</text>
</comment>
<accession>A0ABR6BV78</accession>
<dbReference type="EMBL" id="JACJID010000006">
    <property type="protein sequence ID" value="MBA8930474.1"/>
    <property type="molecule type" value="Genomic_DNA"/>
</dbReference>
<keyword evidence="1" id="KW-0812">Transmembrane</keyword>
<dbReference type="Proteomes" id="UP000517916">
    <property type="component" value="Unassembled WGS sequence"/>
</dbReference>
<dbReference type="InterPro" id="IPR057169">
    <property type="entry name" value="DUF7847"/>
</dbReference>
<feature type="transmembrane region" description="Helical" evidence="1">
    <location>
        <begin position="189"/>
        <end position="222"/>
    </location>
</feature>
<keyword evidence="4" id="KW-1185">Reference proteome</keyword>
<keyword evidence="1" id="KW-0472">Membrane</keyword>
<feature type="transmembrane region" description="Helical" evidence="1">
    <location>
        <begin position="242"/>
        <end position="263"/>
    </location>
</feature>
<evidence type="ECO:0000313" key="4">
    <source>
        <dbReference type="Proteomes" id="UP000517916"/>
    </source>
</evidence>
<organism evidence="3 4">
    <name type="scientific">Kutzneria viridogrisea</name>
    <dbReference type="NCBI Taxonomy" id="47990"/>
    <lineage>
        <taxon>Bacteria</taxon>
        <taxon>Bacillati</taxon>
        <taxon>Actinomycetota</taxon>
        <taxon>Actinomycetes</taxon>
        <taxon>Pseudonocardiales</taxon>
        <taxon>Pseudonocardiaceae</taxon>
        <taxon>Kutzneria</taxon>
    </lineage>
</organism>
<dbReference type="Pfam" id="PF25231">
    <property type="entry name" value="DUF7847"/>
    <property type="match status" value="1"/>
</dbReference>
<proteinExistence type="predicted"/>
<name>A0ABR6BV78_9PSEU</name>
<feature type="transmembrane region" description="Helical" evidence="1">
    <location>
        <begin position="299"/>
        <end position="325"/>
    </location>
</feature>
<sequence>MTEPQPFQFYQAPEPGWQHQQAAKPGTIPLRPLSVSDILGGAVATIRGNWQVMFLVPLVVGVVLQAAQIPILLSFATDFPKFAPTGNSRADSARVAEQLGSFLLSFLGKMGLSLGLAAVFNLLLLGVLTVTACRAVLGQKLSLPEALKAAGPRYLPLIGLLVVIGLMQSLAFVVPTGIGVLLAASTHNLGGIAFVFLFALLGFGLWAWLYVTFVFAPTALLLEPQPIGRALSRSRWLVRGQWWRVFGVLVLANLIAGAVGYVAQLPVSAIQALTMTTSISARMNPDPAVLMQQAMNPSVLIASAIVGAVVVALTTPFVISVNVLLYHDQRIRSERFDIPLAQMTGVAPPPVQPQ</sequence>
<evidence type="ECO:0000259" key="2">
    <source>
        <dbReference type="Pfam" id="PF25231"/>
    </source>
</evidence>
<feature type="domain" description="DUF7847" evidence="2">
    <location>
        <begin position="109"/>
        <end position="317"/>
    </location>
</feature>
<dbReference type="RefSeq" id="WP_025355026.1">
    <property type="nucleotide sequence ID" value="NZ_BAAABQ010000025.1"/>
</dbReference>
<evidence type="ECO:0000256" key="1">
    <source>
        <dbReference type="SAM" id="Phobius"/>
    </source>
</evidence>
<evidence type="ECO:0000313" key="3">
    <source>
        <dbReference type="EMBL" id="MBA8930474.1"/>
    </source>
</evidence>